<dbReference type="NCBIfam" id="TIGR02167">
    <property type="entry name" value="Liste_lipo_26"/>
    <property type="match status" value="7"/>
</dbReference>
<dbReference type="SMART" id="SM00112">
    <property type="entry name" value="CA"/>
    <property type="match status" value="2"/>
</dbReference>
<evidence type="ECO:0000313" key="6">
    <source>
        <dbReference type="Proteomes" id="UP000664163"/>
    </source>
</evidence>
<dbReference type="Pfam" id="PF00028">
    <property type="entry name" value="Cadherin"/>
    <property type="match status" value="2"/>
</dbReference>
<dbReference type="CDD" id="cd11304">
    <property type="entry name" value="Cadherin_repeat"/>
    <property type="match status" value="2"/>
</dbReference>
<keyword evidence="2" id="KW-1133">Transmembrane helix</keyword>
<evidence type="ECO:0000259" key="4">
    <source>
        <dbReference type="PROSITE" id="PS50268"/>
    </source>
</evidence>
<dbReference type="PROSITE" id="PS50093">
    <property type="entry name" value="PKD"/>
    <property type="match status" value="1"/>
</dbReference>
<dbReference type="Proteomes" id="UP000664163">
    <property type="component" value="Unassembled WGS sequence"/>
</dbReference>
<dbReference type="InterPro" id="IPR002126">
    <property type="entry name" value="Cadherin-like_dom"/>
</dbReference>
<evidence type="ECO:0000259" key="3">
    <source>
        <dbReference type="PROSITE" id="PS50093"/>
    </source>
</evidence>
<dbReference type="SUPFAM" id="SSF49313">
    <property type="entry name" value="Cadherin-like"/>
    <property type="match status" value="2"/>
</dbReference>
<dbReference type="SUPFAM" id="SSF49299">
    <property type="entry name" value="PKD domain"/>
    <property type="match status" value="1"/>
</dbReference>
<dbReference type="PROSITE" id="PS50268">
    <property type="entry name" value="CADHERIN_2"/>
    <property type="match status" value="2"/>
</dbReference>
<reference evidence="5 6" key="1">
    <citation type="submission" date="2021-03" db="EMBL/GenBank/DDBJ databases">
        <title>Muricauda sp. CAU 1631 isolated from Incheon.</title>
        <authorList>
            <person name="Kim W."/>
        </authorList>
    </citation>
    <scope>NUCLEOTIDE SEQUENCE [LARGE SCALE GENOMIC DNA]</scope>
    <source>
        <strain evidence="5 6">CAU 1631</strain>
    </source>
</reference>
<dbReference type="RefSeq" id="WP_207070451.1">
    <property type="nucleotide sequence ID" value="NZ_JAFLND010000001.1"/>
</dbReference>
<keyword evidence="1" id="KW-0812">Transmembrane</keyword>
<comment type="caution">
    <text evidence="5">The sequence shown here is derived from an EMBL/GenBank/DDBJ whole genome shotgun (WGS) entry which is preliminary data.</text>
</comment>
<dbReference type="Gene3D" id="2.60.40.60">
    <property type="entry name" value="Cadherins"/>
    <property type="match status" value="2"/>
</dbReference>
<sequence>MKARRLNIALMALVLVWSCGKDHGREPVKNSAPVIEAQEFTVQEDIADNKAIGTIMATDADDDALTYTISENDNDLFEVTGTGVLGLATGKALNTDNKVQYGITVSVTDGEDTAKATVTIKVTAAPNNSPVIENQVFTVKENIVDTDTVGTVTATDADDDALTFTIAENDNDLFEITEVGELSLVQGKNLDFETAKEHVITVKVSDGKTTASATITVMVENVIESMAEDPAPFITTWKTNANEEKIMIGTSNSYTYDYTVDWGDGTVEEIATADPLSHVYATAGTYTVVILGEFPAINMYGLEATYKEAMMGIEQWGSIQWKSLAYAFSGCTNMKYHATDVPDLSNVTDMSYMFKDATSFNGDLGSWDTSNVTNMLGMFASADSFNGDIGGWNTGNVTTMKSMFKGATSFNGDIGGWNVGNVTDMGTMFWNAISFNRDIGGWDTGNVTNMLGMFASADSFNGNISGWNVGNVTTMNGMFTNTTSFNGDISAWDTSNVTDMSYMFIDATSFNGDIGGWNTGNVTTMRNMFQGAISFNRDLGGWDIANVLYMTYMLNNSGMDPNTYGLTLQGWANQANVPWNMILGATGLQVDCASQDQMAARQSLIVNRNWNITDATPVCP</sequence>
<evidence type="ECO:0000256" key="2">
    <source>
        <dbReference type="ARBA" id="ARBA00022989"/>
    </source>
</evidence>
<keyword evidence="6" id="KW-1185">Reference proteome</keyword>
<feature type="domain" description="Cadherin" evidence="4">
    <location>
        <begin position="131"/>
        <end position="234"/>
    </location>
</feature>
<keyword evidence="2" id="KW-0472">Membrane</keyword>
<dbReference type="InterPro" id="IPR011889">
    <property type="entry name" value="Liste_lipo_26"/>
</dbReference>
<evidence type="ECO:0000313" key="5">
    <source>
        <dbReference type="EMBL" id="MBO0330016.1"/>
    </source>
</evidence>
<dbReference type="PANTHER" id="PTHR24026:SF126">
    <property type="entry name" value="PROTOCADHERIN FAT 4"/>
    <property type="match status" value="1"/>
</dbReference>
<dbReference type="PANTHER" id="PTHR24026">
    <property type="entry name" value="FAT ATYPICAL CADHERIN-RELATED"/>
    <property type="match status" value="1"/>
</dbReference>
<feature type="domain" description="PKD" evidence="3">
    <location>
        <begin position="258"/>
        <end position="290"/>
    </location>
</feature>
<accession>A0ABS3EUU3</accession>
<dbReference type="InterPro" id="IPR013783">
    <property type="entry name" value="Ig-like_fold"/>
</dbReference>
<gene>
    <name evidence="5" type="ORF">J0X13_05610</name>
</gene>
<evidence type="ECO:0000256" key="1">
    <source>
        <dbReference type="ARBA" id="ARBA00022692"/>
    </source>
</evidence>
<name>A0ABS3EUU3_9FLAO</name>
<dbReference type="InterPro" id="IPR000601">
    <property type="entry name" value="PKD_dom"/>
</dbReference>
<dbReference type="InterPro" id="IPR015919">
    <property type="entry name" value="Cadherin-like_sf"/>
</dbReference>
<organism evidence="5 6">
    <name type="scientific">[Muricauda] lutisoli</name>
    <dbReference type="NCBI Taxonomy" id="2816035"/>
    <lineage>
        <taxon>Bacteria</taxon>
        <taxon>Pseudomonadati</taxon>
        <taxon>Bacteroidota</taxon>
        <taxon>Flavobacteriia</taxon>
        <taxon>Flavobacteriales</taxon>
        <taxon>Flavobacteriaceae</taxon>
        <taxon>Allomuricauda</taxon>
    </lineage>
</organism>
<protein>
    <submittedName>
        <fullName evidence="5">BspA family leucine-rich repeat surface protein</fullName>
    </submittedName>
</protein>
<dbReference type="InterPro" id="IPR035986">
    <property type="entry name" value="PKD_dom_sf"/>
</dbReference>
<feature type="domain" description="Cadherin" evidence="4">
    <location>
        <begin position="34"/>
        <end position="132"/>
    </location>
</feature>
<dbReference type="InterPro" id="IPR005046">
    <property type="entry name" value="DUF285"/>
</dbReference>
<dbReference type="EMBL" id="JAFLND010000001">
    <property type="protein sequence ID" value="MBO0330016.1"/>
    <property type="molecule type" value="Genomic_DNA"/>
</dbReference>
<proteinExistence type="predicted"/>
<dbReference type="Gene3D" id="2.60.40.10">
    <property type="entry name" value="Immunoglobulins"/>
    <property type="match status" value="1"/>
</dbReference>
<dbReference type="Pfam" id="PF03382">
    <property type="entry name" value="DUF285"/>
    <property type="match status" value="2"/>
</dbReference>